<keyword evidence="4" id="KW-1133">Transmembrane helix</keyword>
<evidence type="ECO:0000256" key="2">
    <source>
        <dbReference type="ARBA" id="ARBA00023125"/>
    </source>
</evidence>
<dbReference type="GO" id="GO:0003700">
    <property type="term" value="F:DNA-binding transcription factor activity"/>
    <property type="evidence" value="ECO:0007669"/>
    <property type="project" value="InterPro"/>
</dbReference>
<proteinExistence type="predicted"/>
<dbReference type="SMART" id="SM00342">
    <property type="entry name" value="HTH_ARAC"/>
    <property type="match status" value="1"/>
</dbReference>
<dbReference type="PANTHER" id="PTHR43280">
    <property type="entry name" value="ARAC-FAMILY TRANSCRIPTIONAL REGULATOR"/>
    <property type="match status" value="1"/>
</dbReference>
<dbReference type="InterPro" id="IPR020449">
    <property type="entry name" value="Tscrpt_reg_AraC-type_HTH"/>
</dbReference>
<dbReference type="EMBL" id="MFNE01000001">
    <property type="protein sequence ID" value="OGG97277.1"/>
    <property type="molecule type" value="Genomic_DNA"/>
</dbReference>
<keyword evidence="4" id="KW-0812">Transmembrane</keyword>
<dbReference type="Proteomes" id="UP000178449">
    <property type="component" value="Unassembled WGS sequence"/>
</dbReference>
<dbReference type="InterPro" id="IPR018060">
    <property type="entry name" value="HTH_AraC"/>
</dbReference>
<protein>
    <recommendedName>
        <fullName evidence="5">HTH araC/xylS-type domain-containing protein</fullName>
    </recommendedName>
</protein>
<keyword evidence="4" id="KW-0472">Membrane</keyword>
<dbReference type="PROSITE" id="PS00041">
    <property type="entry name" value="HTH_ARAC_FAMILY_1"/>
    <property type="match status" value="1"/>
</dbReference>
<evidence type="ECO:0000256" key="3">
    <source>
        <dbReference type="ARBA" id="ARBA00023163"/>
    </source>
</evidence>
<dbReference type="PROSITE" id="PS01124">
    <property type="entry name" value="HTH_ARAC_FAMILY_2"/>
    <property type="match status" value="1"/>
</dbReference>
<evidence type="ECO:0000313" key="7">
    <source>
        <dbReference type="Proteomes" id="UP000178449"/>
    </source>
</evidence>
<accession>A0A1F6GGP6</accession>
<dbReference type="PRINTS" id="PR00032">
    <property type="entry name" value="HTHARAC"/>
</dbReference>
<dbReference type="SUPFAM" id="SSF46689">
    <property type="entry name" value="Homeodomain-like"/>
    <property type="match status" value="1"/>
</dbReference>
<evidence type="ECO:0000256" key="4">
    <source>
        <dbReference type="SAM" id="Phobius"/>
    </source>
</evidence>
<dbReference type="STRING" id="1817772.A2527_10610"/>
<gene>
    <name evidence="6" type="ORF">A2527_10610</name>
</gene>
<name>A0A1F6GGP6_9PROT</name>
<reference evidence="6 7" key="1">
    <citation type="journal article" date="2016" name="Nat. Commun.">
        <title>Thousands of microbial genomes shed light on interconnected biogeochemical processes in an aquifer system.</title>
        <authorList>
            <person name="Anantharaman K."/>
            <person name="Brown C.T."/>
            <person name="Hug L.A."/>
            <person name="Sharon I."/>
            <person name="Castelle C.J."/>
            <person name="Probst A.J."/>
            <person name="Thomas B.C."/>
            <person name="Singh A."/>
            <person name="Wilkins M.J."/>
            <person name="Karaoz U."/>
            <person name="Brodie E.L."/>
            <person name="Williams K.H."/>
            <person name="Hubbard S.S."/>
            <person name="Banfield J.F."/>
        </authorList>
    </citation>
    <scope>NUCLEOTIDE SEQUENCE [LARGE SCALE GENOMIC DNA]</scope>
</reference>
<evidence type="ECO:0000259" key="5">
    <source>
        <dbReference type="PROSITE" id="PS01124"/>
    </source>
</evidence>
<dbReference type="InterPro" id="IPR018062">
    <property type="entry name" value="HTH_AraC-typ_CS"/>
</dbReference>
<sequence length="361" mass="41230">MNLDLMLRVFAVSQLLLTVSLAMLGHRDEAPFRILIGFCLGYMVYLLIHPLYVLGERGWTLWVVSLTASMLITPSIYGLSTRLFFPVLPPIWERGLLAVFALASLVAHGLTLPPIEIIHWSFNFLYTMVVLFGGISLWAVLKDWKDDLVEPRRRLRLNFFSVLVGLFLAGTIIKTWGFNQQLGDWSKLNFDFSGLLYYQGDFYYPIEALAIGLMAFLFNLSHWRGHPDSIWQAPRPKRQHLPLAPNLGPLMDLMEIKKIFTEEGLTVGRLARRLGVSQKDLRCLINRQLGFENFNDFLNQYRVKEAARLLAGEQKVLDIAFAVGFSSLAPFNRTFKKVWGQTPSLYRESLLVAQKEAKCAN</sequence>
<keyword evidence="1" id="KW-0805">Transcription regulation</keyword>
<feature type="transmembrane region" description="Helical" evidence="4">
    <location>
        <begin position="59"/>
        <end position="79"/>
    </location>
</feature>
<feature type="domain" description="HTH araC/xylS-type" evidence="5">
    <location>
        <begin position="256"/>
        <end position="349"/>
    </location>
</feature>
<dbReference type="AlphaFoldDB" id="A0A1F6GGP6"/>
<dbReference type="Gene3D" id="1.10.10.60">
    <property type="entry name" value="Homeodomain-like"/>
    <property type="match status" value="1"/>
</dbReference>
<evidence type="ECO:0000313" key="6">
    <source>
        <dbReference type="EMBL" id="OGG97277.1"/>
    </source>
</evidence>
<feature type="transmembrane region" description="Helical" evidence="4">
    <location>
        <begin position="157"/>
        <end position="178"/>
    </location>
</feature>
<keyword evidence="3" id="KW-0804">Transcription</keyword>
<feature type="transmembrane region" description="Helical" evidence="4">
    <location>
        <begin position="117"/>
        <end position="141"/>
    </location>
</feature>
<dbReference type="Pfam" id="PF12833">
    <property type="entry name" value="HTH_18"/>
    <property type="match status" value="1"/>
</dbReference>
<organism evidence="6 7">
    <name type="scientific">Candidatus Lambdaproteobacteria bacterium RIFOXYD2_FULL_50_16</name>
    <dbReference type="NCBI Taxonomy" id="1817772"/>
    <lineage>
        <taxon>Bacteria</taxon>
        <taxon>Pseudomonadati</taxon>
        <taxon>Pseudomonadota</taxon>
        <taxon>Candidatus Lambdaproteobacteria</taxon>
    </lineage>
</organism>
<evidence type="ECO:0000256" key="1">
    <source>
        <dbReference type="ARBA" id="ARBA00023015"/>
    </source>
</evidence>
<feature type="transmembrane region" description="Helical" evidence="4">
    <location>
        <begin position="202"/>
        <end position="220"/>
    </location>
</feature>
<dbReference type="InterPro" id="IPR009057">
    <property type="entry name" value="Homeodomain-like_sf"/>
</dbReference>
<comment type="caution">
    <text evidence="6">The sequence shown here is derived from an EMBL/GenBank/DDBJ whole genome shotgun (WGS) entry which is preliminary data.</text>
</comment>
<dbReference type="PANTHER" id="PTHR43280:SF29">
    <property type="entry name" value="ARAC-FAMILY TRANSCRIPTIONAL REGULATOR"/>
    <property type="match status" value="1"/>
</dbReference>
<feature type="transmembrane region" description="Helical" evidence="4">
    <location>
        <begin position="91"/>
        <end position="111"/>
    </location>
</feature>
<feature type="transmembrane region" description="Helical" evidence="4">
    <location>
        <begin position="6"/>
        <end position="25"/>
    </location>
</feature>
<dbReference type="GO" id="GO:0043565">
    <property type="term" value="F:sequence-specific DNA binding"/>
    <property type="evidence" value="ECO:0007669"/>
    <property type="project" value="InterPro"/>
</dbReference>
<keyword evidence="2" id="KW-0238">DNA-binding</keyword>
<feature type="transmembrane region" description="Helical" evidence="4">
    <location>
        <begin position="32"/>
        <end position="53"/>
    </location>
</feature>